<dbReference type="InterPro" id="IPR054485">
    <property type="entry name" value="FlK-like_dom"/>
</dbReference>
<feature type="active site" evidence="1">
    <location>
        <position position="77"/>
    </location>
</feature>
<feature type="binding site" evidence="2">
    <location>
        <position position="70"/>
    </location>
    <ligand>
        <name>CoA</name>
        <dbReference type="ChEBI" id="CHEBI:57287"/>
    </ligand>
</feature>
<dbReference type="RefSeq" id="WP_013019029.1">
    <property type="nucleotide sequence ID" value="NC_013947.1"/>
</dbReference>
<dbReference type="PIRSF" id="PIRSF014972">
    <property type="entry name" value="FlK"/>
    <property type="match status" value="1"/>
</dbReference>
<feature type="active site" evidence="1">
    <location>
        <position position="51"/>
    </location>
</feature>
<protein>
    <recommendedName>
        <fullName evidence="3">Fluoroacetyl-CoA-specific thioesterase-like domain-containing protein</fullName>
    </recommendedName>
</protein>
<proteinExistence type="predicted"/>
<feature type="active site" evidence="1">
    <location>
        <position position="43"/>
    </location>
</feature>
<dbReference type="SUPFAM" id="SSF54637">
    <property type="entry name" value="Thioesterase/thiol ester dehydrase-isomerase"/>
    <property type="match status" value="1"/>
</dbReference>
<accession>D3PYM5</accession>
<organism evidence="4 5">
    <name type="scientific">Stackebrandtia nassauensis (strain DSM 44728 / CIP 108903 / NRRL B-16338 / NBRC 102104 / LLR-40K-21)</name>
    <dbReference type="NCBI Taxonomy" id="446470"/>
    <lineage>
        <taxon>Bacteria</taxon>
        <taxon>Bacillati</taxon>
        <taxon>Actinomycetota</taxon>
        <taxon>Actinomycetes</taxon>
        <taxon>Glycomycetales</taxon>
        <taxon>Glycomycetaceae</taxon>
        <taxon>Stackebrandtia</taxon>
    </lineage>
</organism>
<reference evidence="4 5" key="1">
    <citation type="journal article" date="2009" name="Stand. Genomic Sci.">
        <title>Complete genome sequence of Stackebrandtia nassauensis type strain (LLR-40K-21).</title>
        <authorList>
            <person name="Munk C."/>
            <person name="Lapidus A."/>
            <person name="Copeland A."/>
            <person name="Jando M."/>
            <person name="Mayilraj S."/>
            <person name="Glavina Del Rio T."/>
            <person name="Nolan M."/>
            <person name="Chen F."/>
            <person name="Lucas S."/>
            <person name="Tice H."/>
            <person name="Cheng J.F."/>
            <person name="Han C."/>
            <person name="Detter J.C."/>
            <person name="Bruce D."/>
            <person name="Goodwin L."/>
            <person name="Chain P."/>
            <person name="Pitluck S."/>
            <person name="Goker M."/>
            <person name="Ovchinikova G."/>
            <person name="Pati A."/>
            <person name="Ivanova N."/>
            <person name="Mavromatis K."/>
            <person name="Chen A."/>
            <person name="Palaniappan K."/>
            <person name="Land M."/>
            <person name="Hauser L."/>
            <person name="Chang Y.J."/>
            <person name="Jeffries C.D."/>
            <person name="Bristow J."/>
            <person name="Eisen J.A."/>
            <person name="Markowitz V."/>
            <person name="Hugenholtz P."/>
            <person name="Kyrpides N.C."/>
            <person name="Klenk H.P."/>
        </authorList>
    </citation>
    <scope>NUCLEOTIDE SEQUENCE [LARGE SCALE GENOMIC DNA]</scope>
    <source>
        <strain evidence="5">DSM 44728 / CIP 108903 / NRRL B-16338 / NBRC 102104 / LLR-40K-21</strain>
    </source>
</reference>
<dbReference type="OrthoDB" id="6902891at2"/>
<dbReference type="Proteomes" id="UP000000844">
    <property type="component" value="Chromosome"/>
</dbReference>
<dbReference type="HOGENOM" id="CLU_119426_0_1_11"/>
<dbReference type="InterPro" id="IPR029069">
    <property type="entry name" value="HotDog_dom_sf"/>
</dbReference>
<evidence type="ECO:0000256" key="1">
    <source>
        <dbReference type="PIRSR" id="PIRSR014972-1"/>
    </source>
</evidence>
<evidence type="ECO:0000313" key="5">
    <source>
        <dbReference type="Proteomes" id="UP000000844"/>
    </source>
</evidence>
<feature type="binding site" evidence="2">
    <location>
        <position position="121"/>
    </location>
    <ligand>
        <name>substrate</name>
    </ligand>
</feature>
<dbReference type="KEGG" id="sna:Snas_3802"/>
<evidence type="ECO:0000256" key="2">
    <source>
        <dbReference type="PIRSR" id="PIRSR014972-2"/>
    </source>
</evidence>
<dbReference type="PANTHER" id="PTHR36934:SF1">
    <property type="entry name" value="THIOESTERASE DOMAIN-CONTAINING PROTEIN"/>
    <property type="match status" value="1"/>
</dbReference>
<dbReference type="eggNOG" id="COG5496">
    <property type="taxonomic scope" value="Bacteria"/>
</dbReference>
<feature type="binding site" evidence="2">
    <location>
        <position position="70"/>
    </location>
    <ligand>
        <name>substrate</name>
    </ligand>
</feature>
<keyword evidence="5" id="KW-1185">Reference proteome</keyword>
<name>D3PYM5_STANL</name>
<evidence type="ECO:0000313" key="4">
    <source>
        <dbReference type="EMBL" id="ADD43458.1"/>
    </source>
</evidence>
<sequence length="141" mass="15199">MTEIALTPGLRHSARLTVDESLTVPAVNPSFTGFADMPRVLATAFLVAFVESTCVEALSPLLPSGTQTVGTLVNISHTAATPVGLTVTATVELIEVDKRRLRFAVECRDDRDVIGKGHHERFIIDRRAFDASAEAKRANPS</sequence>
<dbReference type="AlphaFoldDB" id="D3PYM5"/>
<dbReference type="Pfam" id="PF22636">
    <property type="entry name" value="FlK"/>
    <property type="match status" value="1"/>
</dbReference>
<dbReference type="EMBL" id="CP001778">
    <property type="protein sequence ID" value="ADD43458.1"/>
    <property type="molecule type" value="Genomic_DNA"/>
</dbReference>
<feature type="domain" description="Fluoroacetyl-CoA-specific thioesterase-like" evidence="3">
    <location>
        <begin position="35"/>
        <end position="126"/>
    </location>
</feature>
<dbReference type="Gene3D" id="3.10.129.10">
    <property type="entry name" value="Hotdog Thioesterase"/>
    <property type="match status" value="1"/>
</dbReference>
<gene>
    <name evidence="4" type="ordered locus">Snas_3802</name>
</gene>
<evidence type="ECO:0000259" key="3">
    <source>
        <dbReference type="Pfam" id="PF22636"/>
    </source>
</evidence>
<dbReference type="InterPro" id="IPR025540">
    <property type="entry name" value="FlK"/>
</dbReference>
<dbReference type="PANTHER" id="PTHR36934">
    <property type="entry name" value="BLR0278 PROTEIN"/>
    <property type="match status" value="1"/>
</dbReference>